<accession>A0ABS1NSR5</accession>
<sequence>FDLATDLPLRASLFVRNASESVLLLVMHHIAADGWSMAPLARDLGTAYAARTAGRAPAWEPLPVQYADYALWQRELLGDEAEESSVAGEQLAYWRRALAGLPEELTLPADRPRPPMASHRGGRVEIHWDAELHRGLVELARQARTSVFMVVHAALAAMLSALGAGEDVPIGTPIAGRTDEQLDDLVGFFANTLVLRTDTSGDPTFRELLTRVRTTDLAAYAHQDIPFERLVELVNPARSLARHPLFQVMLAFQNTPDVILDLPGLTF</sequence>
<keyword evidence="3" id="KW-1185">Reference proteome</keyword>
<gene>
    <name evidence="2" type="ORF">JK363_41445</name>
</gene>
<dbReference type="InterPro" id="IPR001242">
    <property type="entry name" value="Condensation_dom"/>
</dbReference>
<feature type="domain" description="Condensation" evidence="1">
    <location>
        <begin position="1"/>
        <end position="256"/>
    </location>
</feature>
<dbReference type="Proteomes" id="UP000634229">
    <property type="component" value="Unassembled WGS sequence"/>
</dbReference>
<name>A0ABS1NSR5_9ACTN</name>
<dbReference type="Gene3D" id="3.30.559.10">
    <property type="entry name" value="Chloramphenicol acetyltransferase-like domain"/>
    <property type="match status" value="1"/>
</dbReference>
<dbReference type="InterPro" id="IPR023213">
    <property type="entry name" value="CAT-like_dom_sf"/>
</dbReference>
<dbReference type="SUPFAM" id="SSF52777">
    <property type="entry name" value="CoA-dependent acyltransferases"/>
    <property type="match status" value="2"/>
</dbReference>
<dbReference type="PANTHER" id="PTHR45398">
    <property type="match status" value="1"/>
</dbReference>
<dbReference type="Pfam" id="PF00668">
    <property type="entry name" value="Condensation"/>
    <property type="match status" value="1"/>
</dbReference>
<comment type="caution">
    <text evidence="2">The sequence shown here is derived from an EMBL/GenBank/DDBJ whole genome shotgun (WGS) entry which is preliminary data.</text>
</comment>
<organism evidence="2 3">
    <name type="scientific">Streptomyces coffeae</name>
    <dbReference type="NCBI Taxonomy" id="621382"/>
    <lineage>
        <taxon>Bacteria</taxon>
        <taxon>Bacillati</taxon>
        <taxon>Actinomycetota</taxon>
        <taxon>Actinomycetes</taxon>
        <taxon>Kitasatosporales</taxon>
        <taxon>Streptomycetaceae</taxon>
        <taxon>Streptomyces</taxon>
    </lineage>
</organism>
<dbReference type="RefSeq" id="WP_236076591.1">
    <property type="nucleotide sequence ID" value="NZ_JAERRF010000156.1"/>
</dbReference>
<dbReference type="PANTHER" id="PTHR45398:SF1">
    <property type="entry name" value="ENZYME, PUTATIVE (JCVI)-RELATED"/>
    <property type="match status" value="1"/>
</dbReference>
<evidence type="ECO:0000313" key="3">
    <source>
        <dbReference type="Proteomes" id="UP000634229"/>
    </source>
</evidence>
<evidence type="ECO:0000259" key="1">
    <source>
        <dbReference type="Pfam" id="PF00668"/>
    </source>
</evidence>
<dbReference type="EMBL" id="JAERRF010000156">
    <property type="protein sequence ID" value="MBL1102922.1"/>
    <property type="molecule type" value="Genomic_DNA"/>
</dbReference>
<evidence type="ECO:0000313" key="2">
    <source>
        <dbReference type="EMBL" id="MBL1102922.1"/>
    </source>
</evidence>
<feature type="non-terminal residue" evidence="2">
    <location>
        <position position="1"/>
    </location>
</feature>
<dbReference type="Gene3D" id="3.30.559.30">
    <property type="entry name" value="Nonribosomal peptide synthetase, condensation domain"/>
    <property type="match status" value="1"/>
</dbReference>
<dbReference type="CDD" id="cd19540">
    <property type="entry name" value="LCL_NRPS-like"/>
    <property type="match status" value="1"/>
</dbReference>
<feature type="non-terminal residue" evidence="2">
    <location>
        <position position="267"/>
    </location>
</feature>
<reference evidence="2 3" key="1">
    <citation type="submission" date="2021-01" db="EMBL/GenBank/DDBJ databases">
        <title>WGS of actinomycetes isolated from Thailand.</title>
        <authorList>
            <person name="Thawai C."/>
        </authorList>
    </citation>
    <scope>NUCLEOTIDE SEQUENCE [LARGE SCALE GENOMIC DNA]</scope>
    <source>
        <strain evidence="2 3">CA1R205</strain>
    </source>
</reference>
<protein>
    <submittedName>
        <fullName evidence="2">Non-ribosomal peptide synthetase</fullName>
    </submittedName>
</protein>
<proteinExistence type="predicted"/>